<dbReference type="EMBL" id="BNCP01000047">
    <property type="protein sequence ID" value="GIL88929.1"/>
    <property type="molecule type" value="Genomic_DNA"/>
</dbReference>
<dbReference type="AlphaFoldDB" id="A0A8J4CU04"/>
<feature type="region of interest" description="Disordered" evidence="1">
    <location>
        <begin position="193"/>
        <end position="212"/>
    </location>
</feature>
<keyword evidence="3" id="KW-1185">Reference proteome</keyword>
<evidence type="ECO:0000313" key="2">
    <source>
        <dbReference type="EMBL" id="GIL88929.1"/>
    </source>
</evidence>
<feature type="region of interest" description="Disordered" evidence="1">
    <location>
        <begin position="304"/>
        <end position="330"/>
    </location>
</feature>
<dbReference type="Proteomes" id="UP000747110">
    <property type="component" value="Unassembled WGS sequence"/>
</dbReference>
<feature type="non-terminal residue" evidence="2">
    <location>
        <position position="1"/>
    </location>
</feature>
<organism evidence="2 3">
    <name type="scientific">Volvox reticuliferus</name>
    <dbReference type="NCBI Taxonomy" id="1737510"/>
    <lineage>
        <taxon>Eukaryota</taxon>
        <taxon>Viridiplantae</taxon>
        <taxon>Chlorophyta</taxon>
        <taxon>core chlorophytes</taxon>
        <taxon>Chlorophyceae</taxon>
        <taxon>CS clade</taxon>
        <taxon>Chlamydomonadales</taxon>
        <taxon>Volvocaceae</taxon>
        <taxon>Volvox</taxon>
    </lineage>
</organism>
<evidence type="ECO:0000313" key="3">
    <source>
        <dbReference type="Proteomes" id="UP000747110"/>
    </source>
</evidence>
<reference evidence="2" key="1">
    <citation type="journal article" date="2021" name="Proc. Natl. Acad. Sci. U.S.A.">
        <title>Three genomes in the algal genus Volvox reveal the fate of a haploid sex-determining region after a transition to homothallism.</title>
        <authorList>
            <person name="Yamamoto K."/>
            <person name="Hamaji T."/>
            <person name="Kawai-Toyooka H."/>
            <person name="Matsuzaki R."/>
            <person name="Takahashi F."/>
            <person name="Nishimura Y."/>
            <person name="Kawachi M."/>
            <person name="Noguchi H."/>
            <person name="Minakuchi Y."/>
            <person name="Umen J.G."/>
            <person name="Toyoda A."/>
            <person name="Nozaki H."/>
        </authorList>
    </citation>
    <scope>NUCLEOTIDE SEQUENCE</scope>
    <source>
        <strain evidence="2">NIES-3786</strain>
    </source>
</reference>
<evidence type="ECO:0000256" key="1">
    <source>
        <dbReference type="SAM" id="MobiDB-lite"/>
    </source>
</evidence>
<dbReference type="OrthoDB" id="10687368at2759"/>
<feature type="non-terminal residue" evidence="2">
    <location>
        <position position="389"/>
    </location>
</feature>
<feature type="compositionally biased region" description="Low complexity" evidence="1">
    <location>
        <begin position="309"/>
        <end position="318"/>
    </location>
</feature>
<feature type="compositionally biased region" description="Pro residues" evidence="1">
    <location>
        <begin position="72"/>
        <end position="96"/>
    </location>
</feature>
<sequence length="389" mass="39781">TSGGRTAVRRMVPELWPLLHVPVTRAVALEAADELSPSASAAHARQHAMELSSASSEWGSTSSTEIWEVEAPPLPPQLPPPPPAPHRPPTTLPSPVTPSRHRWHYVGSERAISETTAPTGRESPHSDAAASGAVRRAEGPGGAFEALSIIAAARVGSTLLMLDPAAAPRHGPIPVPYTMLLHPPCAELLREEGAGGDAASGSSSGGNGTGGGDETGCAVATVVLLPAGDSVDGSCSRRRAPLPPPCRILVVQGDRVLYDERHLAAEVGVEGGGDAEPAAATSFRYQVEVRGARPGVAAVHVLGLPQTPPKTTGTAPGPSSASAQRPDQPHSGHCLFLTVSAMAIMPRAAADELTSLYSRMVDEQLELARPSAGNIINNAVAAAAAAATA</sequence>
<protein>
    <submittedName>
        <fullName evidence="2">Uncharacterized protein</fullName>
    </submittedName>
</protein>
<feature type="compositionally biased region" description="Low complexity" evidence="1">
    <location>
        <begin position="50"/>
        <end position="66"/>
    </location>
</feature>
<feature type="compositionally biased region" description="Gly residues" evidence="1">
    <location>
        <begin position="195"/>
        <end position="212"/>
    </location>
</feature>
<comment type="caution">
    <text evidence="2">The sequence shown here is derived from an EMBL/GenBank/DDBJ whole genome shotgun (WGS) entry which is preliminary data.</text>
</comment>
<gene>
    <name evidence="2" type="ORF">Vretifemale_16831</name>
</gene>
<feature type="region of interest" description="Disordered" evidence="1">
    <location>
        <begin position="114"/>
        <end position="134"/>
    </location>
</feature>
<name>A0A8J4CU04_9CHLO</name>
<proteinExistence type="predicted"/>
<feature type="region of interest" description="Disordered" evidence="1">
    <location>
        <begin position="41"/>
        <end position="100"/>
    </location>
</feature>
<accession>A0A8J4CU04</accession>